<dbReference type="Gene3D" id="3.30.750.24">
    <property type="entry name" value="STAS domain"/>
    <property type="match status" value="1"/>
</dbReference>
<dbReference type="PANTHER" id="PTHR33495">
    <property type="entry name" value="ANTI-SIGMA FACTOR ANTAGONIST TM_1081-RELATED-RELATED"/>
    <property type="match status" value="1"/>
</dbReference>
<evidence type="ECO:0000256" key="1">
    <source>
        <dbReference type="ARBA" id="ARBA00009013"/>
    </source>
</evidence>
<reference evidence="4 5" key="1">
    <citation type="submission" date="2019-08" db="EMBL/GenBank/DDBJ databases">
        <title>Complete genome sequence of Candidatus Uab amorphum.</title>
        <authorList>
            <person name="Shiratori T."/>
            <person name="Suzuki S."/>
            <person name="Kakizawa Y."/>
            <person name="Ishida K."/>
        </authorList>
    </citation>
    <scope>NUCLEOTIDE SEQUENCE [LARGE SCALE GENOMIC DNA]</scope>
    <source>
        <strain evidence="4 5">SRT547</strain>
    </source>
</reference>
<comment type="similarity">
    <text evidence="1 2">Belongs to the anti-sigma-factor antagonist family.</text>
</comment>
<dbReference type="InterPro" id="IPR002645">
    <property type="entry name" value="STAS_dom"/>
</dbReference>
<dbReference type="EMBL" id="AP019860">
    <property type="protein sequence ID" value="BBM82084.1"/>
    <property type="molecule type" value="Genomic_DNA"/>
</dbReference>
<evidence type="ECO:0000256" key="2">
    <source>
        <dbReference type="RuleBase" id="RU003749"/>
    </source>
</evidence>
<organism evidence="4 5">
    <name type="scientific">Uabimicrobium amorphum</name>
    <dbReference type="NCBI Taxonomy" id="2596890"/>
    <lineage>
        <taxon>Bacteria</taxon>
        <taxon>Pseudomonadati</taxon>
        <taxon>Planctomycetota</taxon>
        <taxon>Candidatus Uabimicrobiia</taxon>
        <taxon>Candidatus Uabimicrobiales</taxon>
        <taxon>Candidatus Uabimicrobiaceae</taxon>
        <taxon>Candidatus Uabimicrobium</taxon>
    </lineage>
</organism>
<feature type="domain" description="STAS" evidence="3">
    <location>
        <begin position="24"/>
        <end position="119"/>
    </location>
</feature>
<dbReference type="GO" id="GO:0043856">
    <property type="term" value="F:anti-sigma factor antagonist activity"/>
    <property type="evidence" value="ECO:0007669"/>
    <property type="project" value="InterPro"/>
</dbReference>
<dbReference type="PROSITE" id="PS50801">
    <property type="entry name" value="STAS"/>
    <property type="match status" value="1"/>
</dbReference>
<dbReference type="NCBIfam" id="TIGR00377">
    <property type="entry name" value="ant_ant_sig"/>
    <property type="match status" value="1"/>
</dbReference>
<evidence type="ECO:0000313" key="5">
    <source>
        <dbReference type="Proteomes" id="UP000326354"/>
    </source>
</evidence>
<proteinExistence type="inferred from homology"/>
<dbReference type="RefSeq" id="WP_173013084.1">
    <property type="nucleotide sequence ID" value="NZ_AP019860.1"/>
</dbReference>
<dbReference type="Pfam" id="PF01740">
    <property type="entry name" value="STAS"/>
    <property type="match status" value="1"/>
</dbReference>
<dbReference type="CDD" id="cd07043">
    <property type="entry name" value="STAS_anti-anti-sigma_factors"/>
    <property type="match status" value="1"/>
</dbReference>
<dbReference type="PANTHER" id="PTHR33495:SF2">
    <property type="entry name" value="ANTI-SIGMA FACTOR ANTAGONIST TM_1081-RELATED"/>
    <property type="match status" value="1"/>
</dbReference>
<keyword evidence="5" id="KW-1185">Reference proteome</keyword>
<evidence type="ECO:0000259" key="3">
    <source>
        <dbReference type="PROSITE" id="PS50801"/>
    </source>
</evidence>
<name>A0A5S9F272_UABAM</name>
<evidence type="ECO:0000313" key="4">
    <source>
        <dbReference type="EMBL" id="BBM82084.1"/>
    </source>
</evidence>
<dbReference type="KEGG" id="uam:UABAM_00427"/>
<dbReference type="InterPro" id="IPR003658">
    <property type="entry name" value="Anti-sigma_ant"/>
</dbReference>
<protein>
    <recommendedName>
        <fullName evidence="2">Anti-sigma factor antagonist</fullName>
    </recommendedName>
</protein>
<accession>A0A5S9F272</accession>
<dbReference type="SUPFAM" id="SSF52091">
    <property type="entry name" value="SpoIIaa-like"/>
    <property type="match status" value="1"/>
</dbReference>
<sequence length="363" mass="40872">MTKVLHFKSEKKTLPDNNFIVTCKIIGAIDGRTVYDFEQKIRGFFDQGAKHLVLNFAEVTYINSTGMGLLVKLSDIFQSSDGNIRLVSVPEKVIALFDMLGLLSLFKIYESEQDAIVELTQNILNKNKVQPPKEKEVQIQNTNAHVRRKTPVPPDMPKFKKTPTSLEEQMGAKPLVIDDDSKTAAVQFPYVGDCAVCRRKIEFATPGNYKCNSCSSYISVDINGQQKVHARFNSDVIELTFPCNIYHKNVALFAINGLVQQLGYSTYFWEDIKEVLDSALTIALEKNYLQGKEKLHLLAVADRDEMVIGLKSMNPFLDPNGPKDPRLPAIARKLDKLEVFPLPTRGQLLKMTKRNVSSMQPAM</sequence>
<dbReference type="Proteomes" id="UP000326354">
    <property type="component" value="Chromosome"/>
</dbReference>
<gene>
    <name evidence="4" type="ORF">UABAM_00427</name>
</gene>
<dbReference type="InterPro" id="IPR036513">
    <property type="entry name" value="STAS_dom_sf"/>
</dbReference>
<dbReference type="AlphaFoldDB" id="A0A5S9F272"/>